<comment type="caution">
    <text evidence="1">The sequence shown here is derived from an EMBL/GenBank/DDBJ whole genome shotgun (WGS) entry which is preliminary data.</text>
</comment>
<proteinExistence type="predicted"/>
<protein>
    <submittedName>
        <fullName evidence="1">(African queen) hypothetical protein</fullName>
    </submittedName>
</protein>
<gene>
    <name evidence="1" type="ORF">DCHRY22_LOCUS13289</name>
</gene>
<dbReference type="AlphaFoldDB" id="A0A8J2VVH4"/>
<name>A0A8J2VVH4_9NEOP</name>
<organism evidence="1 2">
    <name type="scientific">Danaus chrysippus</name>
    <name type="common">African queen</name>
    <dbReference type="NCBI Taxonomy" id="151541"/>
    <lineage>
        <taxon>Eukaryota</taxon>
        <taxon>Metazoa</taxon>
        <taxon>Ecdysozoa</taxon>
        <taxon>Arthropoda</taxon>
        <taxon>Hexapoda</taxon>
        <taxon>Insecta</taxon>
        <taxon>Pterygota</taxon>
        <taxon>Neoptera</taxon>
        <taxon>Endopterygota</taxon>
        <taxon>Lepidoptera</taxon>
        <taxon>Glossata</taxon>
        <taxon>Ditrysia</taxon>
        <taxon>Papilionoidea</taxon>
        <taxon>Nymphalidae</taxon>
        <taxon>Danainae</taxon>
        <taxon>Danaini</taxon>
        <taxon>Danaina</taxon>
        <taxon>Danaus</taxon>
        <taxon>Anosia</taxon>
    </lineage>
</organism>
<dbReference type="EMBL" id="CAKASE010000079">
    <property type="protein sequence ID" value="CAG9579703.1"/>
    <property type="molecule type" value="Genomic_DNA"/>
</dbReference>
<keyword evidence="2" id="KW-1185">Reference proteome</keyword>
<accession>A0A8J2VVH4</accession>
<sequence>MQRPINNPSMRNGVPTVSNIAVANSYGHKHIPVFDPCFNMAPPVFQPNSCFMSASYLRKICPPTPPQRIRYDPCFN</sequence>
<dbReference type="OrthoDB" id="6878038at2759"/>
<dbReference type="Proteomes" id="UP000789524">
    <property type="component" value="Unassembled WGS sequence"/>
</dbReference>
<evidence type="ECO:0000313" key="1">
    <source>
        <dbReference type="EMBL" id="CAG9579703.1"/>
    </source>
</evidence>
<reference evidence="1" key="1">
    <citation type="submission" date="2021-09" db="EMBL/GenBank/DDBJ databases">
        <authorList>
            <person name="Martin H S."/>
        </authorList>
    </citation>
    <scope>NUCLEOTIDE SEQUENCE</scope>
</reference>
<evidence type="ECO:0000313" key="2">
    <source>
        <dbReference type="Proteomes" id="UP000789524"/>
    </source>
</evidence>